<organism evidence="2 3">
    <name type="scientific">Actinoplanes digitatis</name>
    <dbReference type="NCBI Taxonomy" id="1868"/>
    <lineage>
        <taxon>Bacteria</taxon>
        <taxon>Bacillati</taxon>
        <taxon>Actinomycetota</taxon>
        <taxon>Actinomycetes</taxon>
        <taxon>Micromonosporales</taxon>
        <taxon>Micromonosporaceae</taxon>
        <taxon>Actinoplanes</taxon>
    </lineage>
</organism>
<dbReference type="Gene3D" id="3.40.50.1820">
    <property type="entry name" value="alpha/beta hydrolase"/>
    <property type="match status" value="1"/>
</dbReference>
<proteinExistence type="predicted"/>
<dbReference type="SUPFAM" id="SSF53474">
    <property type="entry name" value="alpha/beta-Hydrolases"/>
    <property type="match status" value="1"/>
</dbReference>
<protein>
    <submittedName>
        <fullName evidence="2">Pimeloyl-ACP methyl ester carboxylesterase</fullName>
    </submittedName>
</protein>
<dbReference type="InterPro" id="IPR029058">
    <property type="entry name" value="AB_hydrolase_fold"/>
</dbReference>
<dbReference type="PANTHER" id="PTHR43689">
    <property type="entry name" value="HYDROLASE"/>
    <property type="match status" value="1"/>
</dbReference>
<evidence type="ECO:0000313" key="2">
    <source>
        <dbReference type="EMBL" id="MBB4763510.1"/>
    </source>
</evidence>
<accession>A0A7W7HZ83</accession>
<gene>
    <name evidence="2" type="ORF">BJ971_004066</name>
</gene>
<comment type="caution">
    <text evidence="2">The sequence shown here is derived from an EMBL/GenBank/DDBJ whole genome shotgun (WGS) entry which is preliminary data.</text>
</comment>
<dbReference type="Proteomes" id="UP000578112">
    <property type="component" value="Unassembled WGS sequence"/>
</dbReference>
<reference evidence="2 3" key="1">
    <citation type="submission" date="2020-08" db="EMBL/GenBank/DDBJ databases">
        <title>Sequencing the genomes of 1000 actinobacteria strains.</title>
        <authorList>
            <person name="Klenk H.-P."/>
        </authorList>
    </citation>
    <scope>NUCLEOTIDE SEQUENCE [LARGE SCALE GENOMIC DNA]</scope>
    <source>
        <strain evidence="2 3">DSM 43149</strain>
    </source>
</reference>
<dbReference type="PRINTS" id="PR00111">
    <property type="entry name" value="ABHYDROLASE"/>
</dbReference>
<evidence type="ECO:0000313" key="3">
    <source>
        <dbReference type="Proteomes" id="UP000578112"/>
    </source>
</evidence>
<dbReference type="PANTHER" id="PTHR43689:SF8">
    <property type="entry name" value="ALPHA_BETA-HYDROLASES SUPERFAMILY PROTEIN"/>
    <property type="match status" value="1"/>
</dbReference>
<dbReference type="InterPro" id="IPR000073">
    <property type="entry name" value="AB_hydrolase_1"/>
</dbReference>
<name>A0A7W7HZ83_9ACTN</name>
<evidence type="ECO:0000259" key="1">
    <source>
        <dbReference type="Pfam" id="PF00561"/>
    </source>
</evidence>
<sequence length="282" mass="30567">MIRELPVGGASIRVRESGDPAHPPVLLLHGIGRSLEDWDPQHERLSDAYRVISLDLSGYGMSTAVPGPIGLASLADTVAATVDAVGEDRPLHVMGNSLGGAVAMKLLATTPSRVATLTLVNSAGFGKEVTLALRILAIPGLGKPLMRRIDPKAARRIERTLFHDRAHVTDERVEFAVRVAARPDNARVYLATARELGTFRGVRAPWRETLLSQVAAHPRPTLVVWGDRDRVLPAIHLEAARAALPHARSHLFADTGHMPQIERADEFADLARRFLTAHSPAI</sequence>
<dbReference type="AlphaFoldDB" id="A0A7W7HZ83"/>
<dbReference type="RefSeq" id="WP_239087367.1">
    <property type="nucleotide sequence ID" value="NZ_BOMK01000020.1"/>
</dbReference>
<dbReference type="Pfam" id="PF00561">
    <property type="entry name" value="Abhydrolase_1"/>
    <property type="match status" value="1"/>
</dbReference>
<keyword evidence="3" id="KW-1185">Reference proteome</keyword>
<dbReference type="GO" id="GO:0003824">
    <property type="term" value="F:catalytic activity"/>
    <property type="evidence" value="ECO:0007669"/>
    <property type="project" value="UniProtKB-ARBA"/>
</dbReference>
<feature type="domain" description="AB hydrolase-1" evidence="1">
    <location>
        <begin position="23"/>
        <end position="263"/>
    </location>
</feature>
<dbReference type="EMBL" id="JACHNH010000001">
    <property type="protein sequence ID" value="MBB4763510.1"/>
    <property type="molecule type" value="Genomic_DNA"/>
</dbReference>